<comment type="caution">
    <text evidence="2">The sequence shown here is derived from an EMBL/GenBank/DDBJ whole genome shotgun (WGS) entry which is preliminary data.</text>
</comment>
<evidence type="ECO:0000313" key="3">
    <source>
        <dbReference type="Proteomes" id="UP000438448"/>
    </source>
</evidence>
<keyword evidence="2" id="KW-0645">Protease</keyword>
<organism evidence="2 3">
    <name type="scientific">Nocardia macrotermitis</name>
    <dbReference type="NCBI Taxonomy" id="2585198"/>
    <lineage>
        <taxon>Bacteria</taxon>
        <taxon>Bacillati</taxon>
        <taxon>Actinomycetota</taxon>
        <taxon>Actinomycetes</taxon>
        <taxon>Mycobacteriales</taxon>
        <taxon>Nocardiaceae</taxon>
        <taxon>Nocardia</taxon>
    </lineage>
</organism>
<proteinExistence type="predicted"/>
<dbReference type="AlphaFoldDB" id="A0A7K0DE28"/>
<evidence type="ECO:0000313" key="2">
    <source>
        <dbReference type="EMBL" id="MQY24060.1"/>
    </source>
</evidence>
<dbReference type="GO" id="GO:0006508">
    <property type="term" value="P:proteolysis"/>
    <property type="evidence" value="ECO:0007669"/>
    <property type="project" value="UniProtKB-KW"/>
</dbReference>
<dbReference type="InterPro" id="IPR033116">
    <property type="entry name" value="TRYPSIN_SER"/>
</dbReference>
<reference evidence="2 3" key="1">
    <citation type="submission" date="2019-10" db="EMBL/GenBank/DDBJ databases">
        <title>Nocardia macrotermitis sp. nov. and Nocardia aurantia sp. nov., isolated from the gut of fungus growing-termite Macrotermes natalensis.</title>
        <authorList>
            <person name="Benndorf R."/>
            <person name="Schwitalla J."/>
            <person name="Martin K."/>
            <person name="De Beer W."/>
            <person name="Kaster A.-K."/>
            <person name="Vollmers J."/>
            <person name="Poulsen M."/>
            <person name="Beemelmanns C."/>
        </authorList>
    </citation>
    <scope>NUCLEOTIDE SEQUENCE [LARGE SCALE GENOMIC DNA]</scope>
    <source>
        <strain evidence="2 3">RB20</strain>
    </source>
</reference>
<name>A0A7K0DE28_9NOCA</name>
<dbReference type="OrthoDB" id="4151186at2"/>
<dbReference type="InterPro" id="IPR018114">
    <property type="entry name" value="TRYPSIN_HIS"/>
</dbReference>
<dbReference type="PROSITE" id="PS00135">
    <property type="entry name" value="TRYPSIN_SER"/>
    <property type="match status" value="1"/>
</dbReference>
<gene>
    <name evidence="2" type="primary">alpha-LP_2</name>
    <name evidence="2" type="ORF">NRB20_71930</name>
</gene>
<dbReference type="InterPro" id="IPR043504">
    <property type="entry name" value="Peptidase_S1_PA_chymotrypsin"/>
</dbReference>
<dbReference type="EC" id="3.4.21.12" evidence="2"/>
<dbReference type="InterPro" id="IPR035070">
    <property type="entry name" value="Streptogrisin_prodomain"/>
</dbReference>
<accession>A0A7K0DE28</accession>
<sequence>MLVLGPLAATASADPAKAPTPNLPVDLAAAVQRDLKISPQEYLHRADVAQQVSDFSTTAERQYPQTFAGAWLNDAGKAVVALAPGAGHDDAAKAAAKAGYQVKQVAKTETALRSEKNTFQQWLSGQPKSVSGQVRGAVIDTVNNALAVRVDKAGLPMPGFIDPARVIVMAAAPTGPQQSDIAKASAVAGQMRTSQIAAGDAYASVAGKMQLICSSGFNGVDGRGNVVNITAGHCDPNIPAAGTANAPAMYEVAPGEHLGAQLGTFQKSVLGAQDYSIVAINSASRNRFSNNLVRVPGRAPLAITGVANPVIGAPVCKSGSRTGFSCGVVSAVDQEVQVGDHNLEHSFSASICALPGDSGGPLVSGTKALGVSSASSVADYPICAIPDLIGALTGNAPQLFAQPVSAILSANPGLRLRTN</sequence>
<dbReference type="CDD" id="cd21112">
    <property type="entry name" value="alphaLP-like"/>
    <property type="match status" value="1"/>
</dbReference>
<dbReference type="SUPFAM" id="SSF50494">
    <property type="entry name" value="Trypsin-like serine proteases"/>
    <property type="match status" value="1"/>
</dbReference>
<feature type="domain" description="Peptidase S1" evidence="1">
    <location>
        <begin position="229"/>
        <end position="375"/>
    </location>
</feature>
<dbReference type="PROSITE" id="PS00134">
    <property type="entry name" value="TRYPSIN_HIS"/>
    <property type="match status" value="1"/>
</dbReference>
<dbReference type="InterPro" id="IPR009003">
    <property type="entry name" value="Peptidase_S1_PA"/>
</dbReference>
<keyword evidence="2" id="KW-0378">Hydrolase</keyword>
<evidence type="ECO:0000259" key="1">
    <source>
        <dbReference type="Pfam" id="PF00089"/>
    </source>
</evidence>
<dbReference type="Pfam" id="PF00089">
    <property type="entry name" value="Trypsin"/>
    <property type="match status" value="1"/>
</dbReference>
<dbReference type="InterPro" id="IPR001254">
    <property type="entry name" value="Trypsin_dom"/>
</dbReference>
<dbReference type="Gene3D" id="3.30.300.50">
    <property type="match status" value="1"/>
</dbReference>
<keyword evidence="3" id="KW-1185">Reference proteome</keyword>
<protein>
    <submittedName>
        <fullName evidence="2">Alpha-lytic protease</fullName>
        <ecNumber evidence="2">3.4.21.12</ecNumber>
    </submittedName>
</protein>
<dbReference type="Gene3D" id="2.40.10.10">
    <property type="entry name" value="Trypsin-like serine proteases"/>
    <property type="match status" value="2"/>
</dbReference>
<dbReference type="Proteomes" id="UP000438448">
    <property type="component" value="Unassembled WGS sequence"/>
</dbReference>
<dbReference type="GO" id="GO:0004252">
    <property type="term" value="F:serine-type endopeptidase activity"/>
    <property type="evidence" value="ECO:0007669"/>
    <property type="project" value="InterPro"/>
</dbReference>
<dbReference type="EMBL" id="WEGK01000026">
    <property type="protein sequence ID" value="MQY24060.1"/>
    <property type="molecule type" value="Genomic_DNA"/>
</dbReference>